<dbReference type="PANTHER" id="PTHR42929:SF5">
    <property type="entry name" value="ABC TRANSPORTER PERMEASE PROTEIN"/>
    <property type="match status" value="1"/>
</dbReference>
<evidence type="ECO:0000256" key="8">
    <source>
        <dbReference type="RuleBase" id="RU363032"/>
    </source>
</evidence>
<reference evidence="10 11" key="1">
    <citation type="journal article" date="2019" name="Int. J. Syst. Evol. Microbiol.">
        <title>The Global Catalogue of Microorganisms (GCM) 10K type strain sequencing project: providing services to taxonomists for standard genome sequencing and annotation.</title>
        <authorList>
            <consortium name="The Broad Institute Genomics Platform"/>
            <consortium name="The Broad Institute Genome Sequencing Center for Infectious Disease"/>
            <person name="Wu L."/>
            <person name="Ma J."/>
        </authorList>
    </citation>
    <scope>NUCLEOTIDE SEQUENCE [LARGE SCALE GENOMIC DNA]</scope>
    <source>
        <strain evidence="10 11">JCM 16331</strain>
    </source>
</reference>
<dbReference type="CDD" id="cd06261">
    <property type="entry name" value="TM_PBP2"/>
    <property type="match status" value="1"/>
</dbReference>
<evidence type="ECO:0000256" key="6">
    <source>
        <dbReference type="ARBA" id="ARBA00022989"/>
    </source>
</evidence>
<dbReference type="PANTHER" id="PTHR42929">
    <property type="entry name" value="INNER MEMBRANE ABC TRANSPORTER PERMEASE PROTEIN YDCU-RELATED-RELATED"/>
    <property type="match status" value="1"/>
</dbReference>
<dbReference type="Gene3D" id="1.10.3720.10">
    <property type="entry name" value="MetI-like"/>
    <property type="match status" value="1"/>
</dbReference>
<feature type="transmembrane region" description="Helical" evidence="8">
    <location>
        <begin position="267"/>
        <end position="288"/>
    </location>
</feature>
<comment type="subcellular location">
    <subcellularLocation>
        <location evidence="1 8">Cell membrane</location>
        <topology evidence="1 8">Multi-pass membrane protein</topology>
    </subcellularLocation>
</comment>
<dbReference type="Pfam" id="PF00528">
    <property type="entry name" value="BPD_transp_1"/>
    <property type="match status" value="1"/>
</dbReference>
<dbReference type="AlphaFoldDB" id="A0A830GEP0"/>
<dbReference type="InterPro" id="IPR035906">
    <property type="entry name" value="MetI-like_sf"/>
</dbReference>
<evidence type="ECO:0000256" key="3">
    <source>
        <dbReference type="ARBA" id="ARBA00022448"/>
    </source>
</evidence>
<dbReference type="GO" id="GO:0055085">
    <property type="term" value="P:transmembrane transport"/>
    <property type="evidence" value="ECO:0007669"/>
    <property type="project" value="InterPro"/>
</dbReference>
<evidence type="ECO:0000259" key="9">
    <source>
        <dbReference type="PROSITE" id="PS50928"/>
    </source>
</evidence>
<evidence type="ECO:0000313" key="10">
    <source>
        <dbReference type="EMBL" id="GGN20799.1"/>
    </source>
</evidence>
<protein>
    <submittedName>
        <fullName evidence="10">ABC transporter permease</fullName>
    </submittedName>
</protein>
<dbReference type="Proteomes" id="UP000608850">
    <property type="component" value="Unassembled WGS sequence"/>
</dbReference>
<organism evidence="10 11">
    <name type="scientific">Halarchaeum nitratireducens</name>
    <dbReference type="NCBI Taxonomy" id="489913"/>
    <lineage>
        <taxon>Archaea</taxon>
        <taxon>Methanobacteriati</taxon>
        <taxon>Methanobacteriota</taxon>
        <taxon>Stenosarchaea group</taxon>
        <taxon>Halobacteria</taxon>
        <taxon>Halobacteriales</taxon>
        <taxon>Halobacteriaceae</taxon>
    </lineage>
</organism>
<evidence type="ECO:0000313" key="11">
    <source>
        <dbReference type="Proteomes" id="UP000608850"/>
    </source>
</evidence>
<dbReference type="EMBL" id="BMOQ01000006">
    <property type="protein sequence ID" value="GGN20799.1"/>
    <property type="molecule type" value="Genomic_DNA"/>
</dbReference>
<feature type="transmembrane region" description="Helical" evidence="8">
    <location>
        <begin position="212"/>
        <end position="233"/>
    </location>
</feature>
<dbReference type="PROSITE" id="PS50928">
    <property type="entry name" value="ABC_TM1"/>
    <property type="match status" value="1"/>
</dbReference>
<keyword evidence="7 8" id="KW-0472">Membrane</keyword>
<evidence type="ECO:0000256" key="4">
    <source>
        <dbReference type="ARBA" id="ARBA00022475"/>
    </source>
</evidence>
<accession>A0A830GEP0</accession>
<dbReference type="SUPFAM" id="SSF161098">
    <property type="entry name" value="MetI-like"/>
    <property type="match status" value="1"/>
</dbReference>
<keyword evidence="4" id="KW-1003">Cell membrane</keyword>
<gene>
    <name evidence="10" type="ORF">GCM10009021_22490</name>
</gene>
<keyword evidence="11" id="KW-1185">Reference proteome</keyword>
<evidence type="ECO:0000256" key="7">
    <source>
        <dbReference type="ARBA" id="ARBA00023136"/>
    </source>
</evidence>
<feature type="transmembrane region" description="Helical" evidence="8">
    <location>
        <begin position="85"/>
        <end position="105"/>
    </location>
</feature>
<keyword evidence="6 8" id="KW-1133">Transmembrane helix</keyword>
<evidence type="ECO:0000256" key="1">
    <source>
        <dbReference type="ARBA" id="ARBA00004651"/>
    </source>
</evidence>
<comment type="similarity">
    <text evidence="2">Belongs to the binding-protein-dependent transport system permease family. CysTW subfamily.</text>
</comment>
<evidence type="ECO:0000256" key="2">
    <source>
        <dbReference type="ARBA" id="ARBA00007069"/>
    </source>
</evidence>
<dbReference type="GO" id="GO:0005886">
    <property type="term" value="C:plasma membrane"/>
    <property type="evidence" value="ECO:0007669"/>
    <property type="project" value="UniProtKB-SubCell"/>
</dbReference>
<keyword evidence="5 8" id="KW-0812">Transmembrane</keyword>
<proteinExistence type="inferred from homology"/>
<evidence type="ECO:0000256" key="5">
    <source>
        <dbReference type="ARBA" id="ARBA00022692"/>
    </source>
</evidence>
<keyword evidence="3 8" id="KW-0813">Transport</keyword>
<feature type="transmembrane region" description="Helical" evidence="8">
    <location>
        <begin position="31"/>
        <end position="53"/>
    </location>
</feature>
<sequence length="306" mass="32089">MSIMSKRFREGVSKRLTTMLGTYGGSRHAKWLLLAPALLVLVGLLYAPTAFILQESVRVGSHLGLTHYASVVVSGYYRSVALRTLGIGLLVTLLTFALGFPLAYAAVRGGRLLGGAIVVATLAPLSVDLVIRTYGWYILLGQGGPVPKLLVALRVGTVESPPQLLFNTAGIVVGLTHVLLPFMVFPIMTVLHTIPREYEEAARNLGANRLGVFAHVLLPLALPGIAAGMLLVFTNSIAAYVTPAILGGSTQTLATEITSIFTTTNDWGLGSALAVLLVVVAVCIIVGYQRAMEAAGGAIGGTGGER</sequence>
<dbReference type="InterPro" id="IPR000515">
    <property type="entry name" value="MetI-like"/>
</dbReference>
<comment type="caution">
    <text evidence="10">The sequence shown here is derived from an EMBL/GenBank/DDBJ whole genome shotgun (WGS) entry which is preliminary data.</text>
</comment>
<feature type="transmembrane region" description="Helical" evidence="8">
    <location>
        <begin position="112"/>
        <end position="131"/>
    </location>
</feature>
<feature type="transmembrane region" description="Helical" evidence="8">
    <location>
        <begin position="164"/>
        <end position="191"/>
    </location>
</feature>
<feature type="domain" description="ABC transmembrane type-1" evidence="9">
    <location>
        <begin position="81"/>
        <end position="288"/>
    </location>
</feature>
<name>A0A830GEP0_9EURY</name>